<proteinExistence type="predicted"/>
<keyword evidence="2" id="KW-1185">Reference proteome</keyword>
<evidence type="ECO:0000313" key="2">
    <source>
        <dbReference type="Proteomes" id="UP000002654"/>
    </source>
</evidence>
<dbReference type="Proteomes" id="UP000002654">
    <property type="component" value="Chromosome"/>
</dbReference>
<protein>
    <submittedName>
        <fullName evidence="1">P-loop ATPase superfamily protein</fullName>
    </submittedName>
</protein>
<sequence length="288" mass="31139">MPLETADTGPWGCNLGQSRPSMTQVPHLGFPSATWGVPRAPGRASAAEGPSNGRRILVRFIRAVVQAPRSAERLLSDRLPAAALTRRGAVLCLFGPDGSGKSTLARSLVSEDVSIAWMRGSHTFVSLLARFLSRFRVFRGGCNPYFGICVPPPLKPLWVWLELLSAFPVVLLKYVFPKAAGRRVVGERSPVDLLVWLVLTLRDAEILSGPVARLALALHKMACPRSLYVRADLDVLRARRAGSPEAGLLDVELAVYDKLAQAIGAPVLDTTSCSVDKCAERARLLLGL</sequence>
<dbReference type="HOGENOM" id="CLU_965127_0_0_2"/>
<dbReference type="AlphaFoldDB" id="G4RK82"/>
<name>G4RK82_THETK</name>
<accession>G4RK82</accession>
<dbReference type="EMBL" id="FN869859">
    <property type="protein sequence ID" value="CCC81977.1"/>
    <property type="molecule type" value="Genomic_DNA"/>
</dbReference>
<dbReference type="PaxDb" id="768679-TTX_1340"/>
<reference evidence="1 2" key="1">
    <citation type="journal article" date="2011" name="PLoS ONE">
        <title>The complete genome sequence of Thermoproteus tenax: a physiologically versatile member of the Crenarchaeota.</title>
        <authorList>
            <person name="Siebers B."/>
            <person name="Zaparty M."/>
            <person name="Raddatz G."/>
            <person name="Tjaden B."/>
            <person name="Albers S.V."/>
            <person name="Bell S.D."/>
            <person name="Blombach F."/>
            <person name="Kletzin A."/>
            <person name="Kyrpides N."/>
            <person name="Lanz C."/>
            <person name="Plagens A."/>
            <person name="Rampp M."/>
            <person name="Rosinus A."/>
            <person name="von Jan M."/>
            <person name="Makarova K.S."/>
            <person name="Klenk H.P."/>
            <person name="Schuster S.C."/>
            <person name="Hensel R."/>
        </authorList>
    </citation>
    <scope>NUCLEOTIDE SEQUENCE [LARGE SCALE GENOMIC DNA]</scope>
    <source>
        <strain evidence="2">ATCC 35583 / DSM 2078 / JCM 9277 / NBRC 100435 / Kra 1</strain>
    </source>
</reference>
<dbReference type="STRING" id="768679.TTX_1340"/>
<organism evidence="1 2">
    <name type="scientific">Thermoproteus tenax (strain ATCC 35583 / DSM 2078 / JCM 9277 / NBRC 100435 / Kra 1)</name>
    <dbReference type="NCBI Taxonomy" id="768679"/>
    <lineage>
        <taxon>Archaea</taxon>
        <taxon>Thermoproteota</taxon>
        <taxon>Thermoprotei</taxon>
        <taxon>Thermoproteales</taxon>
        <taxon>Thermoproteaceae</taxon>
        <taxon>Thermoproteus</taxon>
    </lineage>
</organism>
<evidence type="ECO:0000313" key="1">
    <source>
        <dbReference type="EMBL" id="CCC81977.1"/>
    </source>
</evidence>
<dbReference type="SUPFAM" id="SSF52540">
    <property type="entry name" value="P-loop containing nucleoside triphosphate hydrolases"/>
    <property type="match status" value="1"/>
</dbReference>
<dbReference type="PATRIC" id="fig|768679.9.peg.1361"/>
<gene>
    <name evidence="1" type="ordered locus">TTX_1340</name>
</gene>
<dbReference type="eggNOG" id="arCOG01891">
    <property type="taxonomic scope" value="Archaea"/>
</dbReference>
<dbReference type="KEGG" id="ttn:TTX_1340"/>
<dbReference type="InterPro" id="IPR027417">
    <property type="entry name" value="P-loop_NTPase"/>
</dbReference>